<gene>
    <name evidence="7" type="ordered locus">Celgi_1593</name>
</gene>
<keyword evidence="8" id="KW-1185">Reference proteome</keyword>
<dbReference type="PANTHER" id="PTHR10057:SF0">
    <property type="entry name" value="TRANSLOCATOR PROTEIN"/>
    <property type="match status" value="1"/>
</dbReference>
<evidence type="ECO:0000256" key="1">
    <source>
        <dbReference type="ARBA" id="ARBA00004141"/>
    </source>
</evidence>
<dbReference type="STRING" id="593907.Celgi_1593"/>
<comment type="subcellular location">
    <subcellularLocation>
        <location evidence="1">Membrane</location>
        <topology evidence="1">Multi-pass membrane protein</topology>
    </subcellularLocation>
</comment>
<feature type="transmembrane region" description="Helical" evidence="6">
    <location>
        <begin position="63"/>
        <end position="85"/>
    </location>
</feature>
<name>F8A501_CELGA</name>
<reference evidence="8" key="1">
    <citation type="submission" date="2011-04" db="EMBL/GenBank/DDBJ databases">
        <title>Complete sequence of Cellvibrio gilvus ATCC 13127.</title>
        <authorList>
            <person name="Lucas S."/>
            <person name="Han J."/>
            <person name="Lapidus A."/>
            <person name="Cheng J.-F."/>
            <person name="Goodwin L."/>
            <person name="Pitluck S."/>
            <person name="Peters L."/>
            <person name="Munk A."/>
            <person name="Detter J.C."/>
            <person name="Han C."/>
            <person name="Tapia R."/>
            <person name="Land M."/>
            <person name="Hauser L."/>
            <person name="Kyrpides N."/>
            <person name="Ivanova N."/>
            <person name="Ovchinnikova G."/>
            <person name="Pagani I."/>
            <person name="Mead D."/>
            <person name="Brumm P."/>
            <person name="Woyke T."/>
        </authorList>
    </citation>
    <scope>NUCLEOTIDE SEQUENCE [LARGE SCALE GENOMIC DNA]</scope>
    <source>
        <strain evidence="8">ATCC 13127 / NRRL B-14078</strain>
    </source>
</reference>
<feature type="transmembrane region" description="Helical" evidence="6">
    <location>
        <begin position="21"/>
        <end position="43"/>
    </location>
</feature>
<dbReference type="KEGG" id="cga:Celgi_1593"/>
<proteinExistence type="inferred from homology"/>
<dbReference type="Proteomes" id="UP000000485">
    <property type="component" value="Chromosome"/>
</dbReference>
<dbReference type="FunFam" id="1.20.1260.100:FF:000001">
    <property type="entry name" value="translocator protein 2"/>
    <property type="match status" value="1"/>
</dbReference>
<evidence type="ECO:0000256" key="2">
    <source>
        <dbReference type="ARBA" id="ARBA00007524"/>
    </source>
</evidence>
<accession>F8A501</accession>
<dbReference type="eggNOG" id="COG3476">
    <property type="taxonomic scope" value="Bacteria"/>
</dbReference>
<dbReference type="GO" id="GO:0033013">
    <property type="term" value="P:tetrapyrrole metabolic process"/>
    <property type="evidence" value="ECO:0007669"/>
    <property type="project" value="UniProtKB-ARBA"/>
</dbReference>
<dbReference type="PANTHER" id="PTHR10057">
    <property type="entry name" value="PERIPHERAL-TYPE BENZODIAZEPINE RECEPTOR"/>
    <property type="match status" value="1"/>
</dbReference>
<dbReference type="HOGENOM" id="CLU_091805_2_1_11"/>
<comment type="similarity">
    <text evidence="2">Belongs to the TspO/BZRP family.</text>
</comment>
<keyword evidence="4 6" id="KW-1133">Transmembrane helix</keyword>
<dbReference type="GO" id="GO:0016020">
    <property type="term" value="C:membrane"/>
    <property type="evidence" value="ECO:0007669"/>
    <property type="project" value="UniProtKB-SubCell"/>
</dbReference>
<evidence type="ECO:0000256" key="4">
    <source>
        <dbReference type="ARBA" id="ARBA00022989"/>
    </source>
</evidence>
<dbReference type="RefSeq" id="WP_013883623.1">
    <property type="nucleotide sequence ID" value="NC_015671.1"/>
</dbReference>
<dbReference type="InterPro" id="IPR004307">
    <property type="entry name" value="TspO_MBR"/>
</dbReference>
<dbReference type="CDD" id="cd15904">
    <property type="entry name" value="TSPO_MBR"/>
    <property type="match status" value="1"/>
</dbReference>
<organism evidence="7 8">
    <name type="scientific">Cellulomonas gilvus (strain ATCC 13127 / NRRL B-14078)</name>
    <name type="common">Cellvibrio gilvus</name>
    <dbReference type="NCBI Taxonomy" id="593907"/>
    <lineage>
        <taxon>Bacteria</taxon>
        <taxon>Bacillati</taxon>
        <taxon>Actinomycetota</taxon>
        <taxon>Actinomycetes</taxon>
        <taxon>Micrococcales</taxon>
        <taxon>Cellulomonadaceae</taxon>
        <taxon>Cellulomonas</taxon>
    </lineage>
</organism>
<evidence type="ECO:0000313" key="8">
    <source>
        <dbReference type="Proteomes" id="UP000000485"/>
    </source>
</evidence>
<feature type="transmembrane region" description="Helical" evidence="6">
    <location>
        <begin position="148"/>
        <end position="172"/>
    </location>
</feature>
<dbReference type="Gene3D" id="1.20.1260.100">
    <property type="entry name" value="TspO/MBR protein"/>
    <property type="match status" value="1"/>
</dbReference>
<dbReference type="EMBL" id="CP002665">
    <property type="protein sequence ID" value="AEI12104.1"/>
    <property type="molecule type" value="Genomic_DNA"/>
</dbReference>
<evidence type="ECO:0000256" key="6">
    <source>
        <dbReference type="SAM" id="Phobius"/>
    </source>
</evidence>
<evidence type="ECO:0000313" key="7">
    <source>
        <dbReference type="EMBL" id="AEI12104.1"/>
    </source>
</evidence>
<sequence>MTAITPQHAVPHRDAAPRARSLLVLAVLVGANFVVGALGSLATRTAVDGWYADAEKVPWNPPPWVFGPAWSLLYVLMGVAAWLVWRRAGWSGARGALSLYVVQLALNAAWTPVFFAGRHIWVALAIIVALLGLVVATIVAFRRHSRVAAWLLVPYAAWLAFATSLNLGIGLLN</sequence>
<keyword evidence="5 6" id="KW-0472">Membrane</keyword>
<feature type="transmembrane region" description="Helical" evidence="6">
    <location>
        <begin position="121"/>
        <end position="141"/>
    </location>
</feature>
<dbReference type="PIRSF" id="PIRSF005859">
    <property type="entry name" value="PBR"/>
    <property type="match status" value="1"/>
</dbReference>
<dbReference type="InterPro" id="IPR038330">
    <property type="entry name" value="TspO/MBR-related_sf"/>
</dbReference>
<feature type="transmembrane region" description="Helical" evidence="6">
    <location>
        <begin position="97"/>
        <end position="115"/>
    </location>
</feature>
<protein>
    <submittedName>
        <fullName evidence="7">TspO and MBR like protein</fullName>
    </submittedName>
</protein>
<dbReference type="AlphaFoldDB" id="F8A501"/>
<dbReference type="Pfam" id="PF03073">
    <property type="entry name" value="TspO_MBR"/>
    <property type="match status" value="1"/>
</dbReference>
<dbReference type="OrthoDB" id="9795496at2"/>
<keyword evidence="3 6" id="KW-0812">Transmembrane</keyword>
<evidence type="ECO:0000256" key="3">
    <source>
        <dbReference type="ARBA" id="ARBA00022692"/>
    </source>
</evidence>
<evidence type="ECO:0000256" key="5">
    <source>
        <dbReference type="ARBA" id="ARBA00023136"/>
    </source>
</evidence>